<reference evidence="3" key="4">
    <citation type="journal article" date="2015" name="G3 (Bethesda)">
        <title>Genome sequences of three phytopathogenic species of the Magnaporthaceae family of fungi.</title>
        <authorList>
            <person name="Okagaki L.H."/>
            <person name="Nunes C.C."/>
            <person name="Sailsbery J."/>
            <person name="Clay B."/>
            <person name="Brown D."/>
            <person name="John T."/>
            <person name="Oh Y."/>
            <person name="Young N."/>
            <person name="Fitzgerald M."/>
            <person name="Haas B.J."/>
            <person name="Zeng Q."/>
            <person name="Young S."/>
            <person name="Adiconis X."/>
            <person name="Fan L."/>
            <person name="Levin J.Z."/>
            <person name="Mitchell T.K."/>
            <person name="Okubara P.A."/>
            <person name="Farman M.L."/>
            <person name="Kohn L.M."/>
            <person name="Birren B."/>
            <person name="Ma L.-J."/>
            <person name="Dean R.A."/>
        </authorList>
    </citation>
    <scope>NUCLEOTIDE SEQUENCE</scope>
    <source>
        <strain evidence="3">R3-111a-1</strain>
    </source>
</reference>
<dbReference type="GeneID" id="20352821"/>
<dbReference type="HOGENOM" id="CLU_2589899_0_0_1"/>
<dbReference type="EnsemblFungi" id="EJT70190">
    <property type="protein sequence ID" value="EJT70190"/>
    <property type="gene ID" value="GGTG_12363"/>
</dbReference>
<dbReference type="VEuPathDB" id="FungiDB:GGTG_12363"/>
<evidence type="ECO:0000256" key="1">
    <source>
        <dbReference type="SAM" id="SignalP"/>
    </source>
</evidence>
<dbReference type="EMBL" id="GL385402">
    <property type="protein sequence ID" value="EJT70190.1"/>
    <property type="molecule type" value="Genomic_DNA"/>
</dbReference>
<reference evidence="3" key="5">
    <citation type="submission" date="2018-04" db="UniProtKB">
        <authorList>
            <consortium name="EnsemblFungi"/>
        </authorList>
    </citation>
    <scope>IDENTIFICATION</scope>
    <source>
        <strain evidence="3">R3-111a-1</strain>
    </source>
</reference>
<feature type="signal peptide" evidence="1">
    <location>
        <begin position="1"/>
        <end position="18"/>
    </location>
</feature>
<dbReference type="AlphaFoldDB" id="J3PFT8"/>
<keyword evidence="1" id="KW-0732">Signal</keyword>
<accession>J3PFT8</accession>
<proteinExistence type="predicted"/>
<organism evidence="2">
    <name type="scientific">Gaeumannomyces tritici (strain R3-111a-1)</name>
    <name type="common">Wheat and barley take-all root rot fungus</name>
    <name type="synonym">Gaeumannomyces graminis var. tritici</name>
    <dbReference type="NCBI Taxonomy" id="644352"/>
    <lineage>
        <taxon>Eukaryota</taxon>
        <taxon>Fungi</taxon>
        <taxon>Dikarya</taxon>
        <taxon>Ascomycota</taxon>
        <taxon>Pezizomycotina</taxon>
        <taxon>Sordariomycetes</taxon>
        <taxon>Sordariomycetidae</taxon>
        <taxon>Magnaporthales</taxon>
        <taxon>Magnaporthaceae</taxon>
        <taxon>Gaeumannomyces</taxon>
    </lineage>
</organism>
<reference evidence="2" key="3">
    <citation type="submission" date="2010-09" db="EMBL/GenBank/DDBJ databases">
        <title>Annotation of Gaeumannomyces graminis var. tritici R3-111a-1.</title>
        <authorList>
            <consortium name="The Broad Institute Genome Sequencing Platform"/>
            <person name="Ma L.-J."/>
            <person name="Dead R."/>
            <person name="Young S.K."/>
            <person name="Zeng Q."/>
            <person name="Gargeya S."/>
            <person name="Fitzgerald M."/>
            <person name="Haas B."/>
            <person name="Abouelleil A."/>
            <person name="Alvarado L."/>
            <person name="Arachchi H.M."/>
            <person name="Berlin A."/>
            <person name="Brown A."/>
            <person name="Chapman S.B."/>
            <person name="Chen Z."/>
            <person name="Dunbar C."/>
            <person name="Freedman E."/>
            <person name="Gearin G."/>
            <person name="Gellesch M."/>
            <person name="Goldberg J."/>
            <person name="Griggs A."/>
            <person name="Gujja S."/>
            <person name="Heiman D."/>
            <person name="Howarth C."/>
            <person name="Larson L."/>
            <person name="Lui A."/>
            <person name="MacDonald P.J.P."/>
            <person name="Mehta T."/>
            <person name="Montmayeur A."/>
            <person name="Murphy C."/>
            <person name="Neiman D."/>
            <person name="Pearson M."/>
            <person name="Priest M."/>
            <person name="Roberts A."/>
            <person name="Saif S."/>
            <person name="Shea T."/>
            <person name="Shenoy N."/>
            <person name="Sisk P."/>
            <person name="Stolte C."/>
            <person name="Sykes S."/>
            <person name="Yandava C."/>
            <person name="Wortman J."/>
            <person name="Nusbaum C."/>
            <person name="Birren B."/>
        </authorList>
    </citation>
    <scope>NUCLEOTIDE SEQUENCE</scope>
    <source>
        <strain evidence="2">R3-111a-1</strain>
    </source>
</reference>
<dbReference type="RefSeq" id="XP_009228524.1">
    <property type="nucleotide sequence ID" value="XM_009230260.1"/>
</dbReference>
<reference evidence="4" key="1">
    <citation type="submission" date="2010-07" db="EMBL/GenBank/DDBJ databases">
        <title>The genome sequence of Gaeumannomyces graminis var. tritici strain R3-111a-1.</title>
        <authorList>
            <consortium name="The Broad Institute Genome Sequencing Platform"/>
            <person name="Ma L.-J."/>
            <person name="Dead R."/>
            <person name="Young S."/>
            <person name="Zeng Q."/>
            <person name="Koehrsen M."/>
            <person name="Alvarado L."/>
            <person name="Berlin A."/>
            <person name="Chapman S.B."/>
            <person name="Chen Z."/>
            <person name="Freedman E."/>
            <person name="Gellesch M."/>
            <person name="Goldberg J."/>
            <person name="Griggs A."/>
            <person name="Gujja S."/>
            <person name="Heilman E.R."/>
            <person name="Heiman D."/>
            <person name="Hepburn T."/>
            <person name="Howarth C."/>
            <person name="Jen D."/>
            <person name="Larson L."/>
            <person name="Mehta T."/>
            <person name="Neiman D."/>
            <person name="Pearson M."/>
            <person name="Roberts A."/>
            <person name="Saif S."/>
            <person name="Shea T."/>
            <person name="Shenoy N."/>
            <person name="Sisk P."/>
            <person name="Stolte C."/>
            <person name="Sykes S."/>
            <person name="Walk T."/>
            <person name="White J."/>
            <person name="Yandava C."/>
            <person name="Haas B."/>
            <person name="Nusbaum C."/>
            <person name="Birren B."/>
        </authorList>
    </citation>
    <scope>NUCLEOTIDE SEQUENCE [LARGE SCALE GENOMIC DNA]</scope>
    <source>
        <strain evidence="4">R3-111a-1</strain>
    </source>
</reference>
<name>J3PFT8_GAET3</name>
<evidence type="ECO:0000313" key="4">
    <source>
        <dbReference type="Proteomes" id="UP000006039"/>
    </source>
</evidence>
<evidence type="ECO:0000313" key="2">
    <source>
        <dbReference type="EMBL" id="EJT70190.1"/>
    </source>
</evidence>
<feature type="chain" id="PRO_5015095308" description="Extracellular membrane protein CFEM domain-containing protein" evidence="1">
    <location>
        <begin position="19"/>
        <end position="80"/>
    </location>
</feature>
<protein>
    <recommendedName>
        <fullName evidence="5">Extracellular membrane protein CFEM domain-containing protein</fullName>
    </recommendedName>
</protein>
<dbReference type="Proteomes" id="UP000006039">
    <property type="component" value="Unassembled WGS sequence"/>
</dbReference>
<dbReference type="OrthoDB" id="5240650at2759"/>
<gene>
    <name evidence="3" type="primary">20352821</name>
    <name evidence="2" type="ORF">GGTG_12363</name>
</gene>
<keyword evidence="4" id="KW-1185">Reference proteome</keyword>
<reference evidence="2" key="2">
    <citation type="submission" date="2010-07" db="EMBL/GenBank/DDBJ databases">
        <authorList>
            <consortium name="The Broad Institute Genome Sequencing Platform"/>
            <consortium name="Broad Institute Genome Sequencing Center for Infectious Disease"/>
            <person name="Ma L.-J."/>
            <person name="Dead R."/>
            <person name="Young S."/>
            <person name="Zeng Q."/>
            <person name="Koehrsen M."/>
            <person name="Alvarado L."/>
            <person name="Berlin A."/>
            <person name="Chapman S.B."/>
            <person name="Chen Z."/>
            <person name="Freedman E."/>
            <person name="Gellesch M."/>
            <person name="Goldberg J."/>
            <person name="Griggs A."/>
            <person name="Gujja S."/>
            <person name="Heilman E.R."/>
            <person name="Heiman D."/>
            <person name="Hepburn T."/>
            <person name="Howarth C."/>
            <person name="Jen D."/>
            <person name="Larson L."/>
            <person name="Mehta T."/>
            <person name="Neiman D."/>
            <person name="Pearson M."/>
            <person name="Roberts A."/>
            <person name="Saif S."/>
            <person name="Shea T."/>
            <person name="Shenoy N."/>
            <person name="Sisk P."/>
            <person name="Stolte C."/>
            <person name="Sykes S."/>
            <person name="Walk T."/>
            <person name="White J."/>
            <person name="Yandava C."/>
            <person name="Haas B."/>
            <person name="Nusbaum C."/>
            <person name="Birren B."/>
        </authorList>
    </citation>
    <scope>NUCLEOTIDE SEQUENCE</scope>
    <source>
        <strain evidence="2">R3-111a-1</strain>
    </source>
</reference>
<sequence length="80" mass="7840">MQFSVAAVAMALFSLAAAAPAAASADAARIEPRANCFGDAVAKGAKCAFNCAKQPSSGDCILSCNVTTLGELATCVAGKA</sequence>
<evidence type="ECO:0000313" key="3">
    <source>
        <dbReference type="EnsemblFungi" id="EJT70190"/>
    </source>
</evidence>
<evidence type="ECO:0008006" key="5">
    <source>
        <dbReference type="Google" id="ProtNLM"/>
    </source>
</evidence>
<dbReference type="eggNOG" id="ENOG502RMJI">
    <property type="taxonomic scope" value="Eukaryota"/>
</dbReference>